<comment type="caution">
    <text evidence="5">The sequence shown here is derived from an EMBL/GenBank/DDBJ whole genome shotgun (WGS) entry which is preliminary data.</text>
</comment>
<protein>
    <submittedName>
        <fullName evidence="5">GntR family transcriptional regulator</fullName>
    </submittedName>
</protein>
<dbReference type="CDD" id="cd07377">
    <property type="entry name" value="WHTH_GntR"/>
    <property type="match status" value="1"/>
</dbReference>
<evidence type="ECO:0000256" key="2">
    <source>
        <dbReference type="ARBA" id="ARBA00023125"/>
    </source>
</evidence>
<dbReference type="PANTHER" id="PTHR38445:SF10">
    <property type="entry name" value="GNTR-FAMILY TRANSCRIPTIONAL REGULATOR"/>
    <property type="match status" value="1"/>
</dbReference>
<dbReference type="SMART" id="SM00345">
    <property type="entry name" value="HTH_GNTR"/>
    <property type="match status" value="1"/>
</dbReference>
<dbReference type="Gene3D" id="1.10.287.100">
    <property type="match status" value="1"/>
</dbReference>
<evidence type="ECO:0000313" key="5">
    <source>
        <dbReference type="EMBL" id="MDO5968403.1"/>
    </source>
</evidence>
<dbReference type="InterPro" id="IPR000524">
    <property type="entry name" value="Tscrpt_reg_HTH_GntR"/>
</dbReference>
<dbReference type="Pfam" id="PF00392">
    <property type="entry name" value="GntR"/>
    <property type="match status" value="1"/>
</dbReference>
<dbReference type="PANTHER" id="PTHR38445">
    <property type="entry name" value="HTH-TYPE TRANSCRIPTIONAL REPRESSOR YTRA"/>
    <property type="match status" value="1"/>
</dbReference>
<evidence type="ECO:0000313" key="6">
    <source>
        <dbReference type="Proteomes" id="UP001176883"/>
    </source>
</evidence>
<dbReference type="EMBL" id="JAUOEK010000024">
    <property type="protein sequence ID" value="MDO5968403.1"/>
    <property type="molecule type" value="Genomic_DNA"/>
</dbReference>
<keyword evidence="6" id="KW-1185">Reference proteome</keyword>
<feature type="domain" description="HTH gntR-type" evidence="4">
    <location>
        <begin position="7"/>
        <end position="75"/>
    </location>
</feature>
<sequence length="126" mass="14885">MEFKSNKGIYLQIAENICNQILEGKLEENKRVPSIRELAVEMEVNRNTVMRTFSFLQDEEIFVNKRGVGFFVADNASKLILKKEKQNFFKNEFPYLIKKIKLLKLNSEDLQELILEMKNNDTHENK</sequence>
<dbReference type="SUPFAM" id="SSF46785">
    <property type="entry name" value="Winged helix' DNA-binding domain"/>
    <property type="match status" value="1"/>
</dbReference>
<evidence type="ECO:0000256" key="1">
    <source>
        <dbReference type="ARBA" id="ARBA00023015"/>
    </source>
</evidence>
<dbReference type="PROSITE" id="PS50949">
    <property type="entry name" value="HTH_GNTR"/>
    <property type="match status" value="1"/>
</dbReference>
<keyword evidence="2" id="KW-0238">DNA-binding</keyword>
<gene>
    <name evidence="5" type="ORF">Q4Q35_01150</name>
</gene>
<evidence type="ECO:0000256" key="3">
    <source>
        <dbReference type="ARBA" id="ARBA00023163"/>
    </source>
</evidence>
<organism evidence="5 6">
    <name type="scientific">Flavivirga aquimarina</name>
    <dbReference type="NCBI Taxonomy" id="2027862"/>
    <lineage>
        <taxon>Bacteria</taxon>
        <taxon>Pseudomonadati</taxon>
        <taxon>Bacteroidota</taxon>
        <taxon>Flavobacteriia</taxon>
        <taxon>Flavobacteriales</taxon>
        <taxon>Flavobacteriaceae</taxon>
        <taxon>Flavivirga</taxon>
    </lineage>
</organism>
<name>A0ABT8W5L1_9FLAO</name>
<proteinExistence type="predicted"/>
<dbReference type="Proteomes" id="UP001176883">
    <property type="component" value="Unassembled WGS sequence"/>
</dbReference>
<accession>A0ABT8W5L1</accession>
<dbReference type="InterPro" id="IPR036388">
    <property type="entry name" value="WH-like_DNA-bd_sf"/>
</dbReference>
<evidence type="ECO:0000259" key="4">
    <source>
        <dbReference type="PROSITE" id="PS50949"/>
    </source>
</evidence>
<reference evidence="5" key="1">
    <citation type="submission" date="2023-07" db="EMBL/GenBank/DDBJ databases">
        <title>Two novel species in the genus Flavivirga.</title>
        <authorList>
            <person name="Kwon K."/>
        </authorList>
    </citation>
    <scope>NUCLEOTIDE SEQUENCE</scope>
    <source>
        <strain evidence="5">KCTC 52353</strain>
    </source>
</reference>
<keyword evidence="3" id="KW-0804">Transcription</keyword>
<keyword evidence="1" id="KW-0805">Transcription regulation</keyword>
<dbReference type="Gene3D" id="1.10.10.10">
    <property type="entry name" value="Winged helix-like DNA-binding domain superfamily/Winged helix DNA-binding domain"/>
    <property type="match status" value="1"/>
</dbReference>
<dbReference type="RefSeq" id="WP_303276084.1">
    <property type="nucleotide sequence ID" value="NZ_JAUOEK010000024.1"/>
</dbReference>
<dbReference type="InterPro" id="IPR036390">
    <property type="entry name" value="WH_DNA-bd_sf"/>
</dbReference>